<keyword evidence="8" id="KW-1185">Reference proteome</keyword>
<keyword evidence="5 6" id="KW-0472">Membrane</keyword>
<evidence type="ECO:0000256" key="4">
    <source>
        <dbReference type="ARBA" id="ARBA00023128"/>
    </source>
</evidence>
<dbReference type="GO" id="GO:0005741">
    <property type="term" value="C:mitochondrial outer membrane"/>
    <property type="evidence" value="ECO:0007669"/>
    <property type="project" value="TreeGrafter"/>
</dbReference>
<dbReference type="Proteomes" id="UP000297716">
    <property type="component" value="Unassembled WGS sequence"/>
</dbReference>
<organism evidence="7 8">
    <name type="scientific">Xylaria hypoxylon</name>
    <dbReference type="NCBI Taxonomy" id="37992"/>
    <lineage>
        <taxon>Eukaryota</taxon>
        <taxon>Fungi</taxon>
        <taxon>Dikarya</taxon>
        <taxon>Ascomycota</taxon>
        <taxon>Pezizomycotina</taxon>
        <taxon>Sordariomycetes</taxon>
        <taxon>Xylariomycetidae</taxon>
        <taxon>Xylariales</taxon>
        <taxon>Xylariaceae</taxon>
        <taxon>Xylaria</taxon>
    </lineage>
</organism>
<comment type="subcellular location">
    <subcellularLocation>
        <location evidence="1">Mitochondrion membrane</location>
        <topology evidence="1">Multi-pass membrane protein</topology>
    </subcellularLocation>
</comment>
<evidence type="ECO:0000313" key="7">
    <source>
        <dbReference type="EMBL" id="TGJ82470.1"/>
    </source>
</evidence>
<gene>
    <name evidence="7" type="ORF">E0Z10_g6306</name>
</gene>
<reference evidence="7 8" key="1">
    <citation type="submission" date="2019-03" db="EMBL/GenBank/DDBJ databases">
        <title>Draft genome sequence of Xylaria hypoxylon DSM 108379, a ubiquitous saprotrophic-parasitic fungi on hardwood.</title>
        <authorList>
            <person name="Buettner E."/>
            <person name="Leonhardt S."/>
            <person name="Gebauer A.M."/>
            <person name="Liers C."/>
            <person name="Hofrichter M."/>
            <person name="Kellner H."/>
        </authorList>
    </citation>
    <scope>NUCLEOTIDE SEQUENCE [LARGE SCALE GENOMIC DNA]</scope>
    <source>
        <strain evidence="7 8">DSM 108379</strain>
    </source>
</reference>
<evidence type="ECO:0000313" key="8">
    <source>
        <dbReference type="Proteomes" id="UP000297716"/>
    </source>
</evidence>
<dbReference type="PANTHER" id="PTHR28234:SF1">
    <property type="entry name" value="NUCLEAR CONTROL OF ATPASE PROTEIN 2"/>
    <property type="match status" value="1"/>
</dbReference>
<protein>
    <recommendedName>
        <fullName evidence="9">ATP synthase regulation protein NCA2</fullName>
    </recommendedName>
</protein>
<evidence type="ECO:0000256" key="5">
    <source>
        <dbReference type="ARBA" id="ARBA00023136"/>
    </source>
</evidence>
<comment type="caution">
    <text evidence="7">The sequence shown here is derived from an EMBL/GenBank/DDBJ whole genome shotgun (WGS) entry which is preliminary data.</text>
</comment>
<feature type="transmembrane region" description="Helical" evidence="6">
    <location>
        <begin position="549"/>
        <end position="571"/>
    </location>
</feature>
<evidence type="ECO:0008006" key="9">
    <source>
        <dbReference type="Google" id="ProtNLM"/>
    </source>
</evidence>
<keyword evidence="2 6" id="KW-0812">Transmembrane</keyword>
<evidence type="ECO:0000256" key="2">
    <source>
        <dbReference type="ARBA" id="ARBA00022692"/>
    </source>
</evidence>
<accession>A0A4Z0YTP5</accession>
<dbReference type="PANTHER" id="PTHR28234">
    <property type="entry name" value="NUCLEAR CONTROL OF ATPASE PROTEIN 2"/>
    <property type="match status" value="1"/>
</dbReference>
<name>A0A4Z0YTP5_9PEZI</name>
<dbReference type="InterPro" id="IPR013946">
    <property type="entry name" value="NCA2-like"/>
</dbReference>
<evidence type="ECO:0000256" key="3">
    <source>
        <dbReference type="ARBA" id="ARBA00022989"/>
    </source>
</evidence>
<dbReference type="OrthoDB" id="413313at2759"/>
<keyword evidence="3 6" id="KW-1133">Transmembrane helix</keyword>
<proteinExistence type="predicted"/>
<dbReference type="Pfam" id="PF08637">
    <property type="entry name" value="NCA2"/>
    <property type="match status" value="1"/>
</dbReference>
<dbReference type="EMBL" id="SKBN01000127">
    <property type="protein sequence ID" value="TGJ82470.1"/>
    <property type="molecule type" value="Genomic_DNA"/>
</dbReference>
<evidence type="ECO:0000256" key="1">
    <source>
        <dbReference type="ARBA" id="ARBA00004225"/>
    </source>
</evidence>
<keyword evidence="4" id="KW-0496">Mitochondrion</keyword>
<evidence type="ECO:0000256" key="6">
    <source>
        <dbReference type="SAM" id="Phobius"/>
    </source>
</evidence>
<dbReference type="AlphaFoldDB" id="A0A4Z0YTP5"/>
<sequence length="674" mass="75801">MSVLAERLPTSQVRRLDAHLDGIIYATITSPQAHPTNEVAAQLNTVLHTPRVKELLRITKALSTTTASQAVIPASQLQLLLTQSKLLSDRSPEELQLSQYESELEWLLVSKAAVQTYGVIIDMLLDQIVPLSDHIWYWDYVLSSPVSTTLHMIQICPAQLWVWFSEVYEDSKARLRRYAGGSAVNAESVAAPANAGASGTAPQWRRFYAIVQSTILEKSLADVQRRMMSPVALCRAEARRKQARLKKLREMTASGLGVLIDEGFAFNDIGADDGKSDSELSPPNSQEWKGVVERSVALMDMMLRDVLDLDLNTNQMEDKVFAAVAEDTLSIQADEDDLNRPIVVAKRLHALLDDQLPWNIMTAERLVAKNGRPSRLVRYWLPATALLLSSTTILRIFVNRRQEILDWIQDLGATVRDFWFNWVIEPVRKVIGTIRHDANSEIAIMSRDSLKADRESLERMVVDFALDKSTTTTGVSSVSETQIAEIRAKVREGDVTPILRAYEKDLRSPFMGTVRGDLIRTLLIQVQKTKVDVEIAMSGIDSLLRSQELVFGFVGLTPGILVSVGAARYLLGIFGGRRGYAEKRKAGRCVRVLRNIDRVFSEAAPTQTNVLPYKDHGFLICEVHVLRQLAHKILPVDIEKDFLEDLHDLANLRGVQYQQRALDRIRWAYSKWLK</sequence>
<dbReference type="STRING" id="37992.A0A4Z0YTP5"/>